<evidence type="ECO:0000256" key="2">
    <source>
        <dbReference type="ARBA" id="ARBA00003968"/>
    </source>
</evidence>
<dbReference type="InterPro" id="IPR005764">
    <property type="entry name" value="Ade_phspho_trans"/>
</dbReference>
<accession>A0A917KBW1</accession>
<comment type="caution">
    <text evidence="14">The sequence shown here is derived from an EMBL/GenBank/DDBJ whole genome shotgun (WGS) entry which is preliminary data.</text>
</comment>
<dbReference type="FunFam" id="3.40.50.2020:FF:000004">
    <property type="entry name" value="Adenine phosphoribosyltransferase"/>
    <property type="match status" value="1"/>
</dbReference>
<dbReference type="Gene3D" id="3.40.50.2020">
    <property type="match status" value="1"/>
</dbReference>
<dbReference type="GO" id="GO:0002055">
    <property type="term" value="F:adenine binding"/>
    <property type="evidence" value="ECO:0007669"/>
    <property type="project" value="TreeGrafter"/>
</dbReference>
<evidence type="ECO:0000256" key="9">
    <source>
        <dbReference type="ARBA" id="ARBA00022676"/>
    </source>
</evidence>
<dbReference type="GO" id="GO:0005737">
    <property type="term" value="C:cytoplasm"/>
    <property type="evidence" value="ECO:0007669"/>
    <property type="project" value="UniProtKB-SubCell"/>
</dbReference>
<evidence type="ECO:0000256" key="5">
    <source>
        <dbReference type="ARBA" id="ARBA00008391"/>
    </source>
</evidence>
<reference evidence="14" key="1">
    <citation type="journal article" date="2014" name="Int. J. Syst. Evol. Microbiol.">
        <title>Complete genome sequence of Corynebacterium casei LMG S-19264T (=DSM 44701T), isolated from a smear-ripened cheese.</title>
        <authorList>
            <consortium name="US DOE Joint Genome Institute (JGI-PGF)"/>
            <person name="Walter F."/>
            <person name="Albersmeier A."/>
            <person name="Kalinowski J."/>
            <person name="Ruckert C."/>
        </authorList>
    </citation>
    <scope>NUCLEOTIDE SEQUENCE</scope>
    <source>
        <strain evidence="14">JCM 18487</strain>
    </source>
</reference>
<dbReference type="InterPro" id="IPR029057">
    <property type="entry name" value="PRTase-like"/>
</dbReference>
<dbReference type="HAMAP" id="MF_00004">
    <property type="entry name" value="Aden_phosphoribosyltr"/>
    <property type="match status" value="1"/>
</dbReference>
<keyword evidence="9 12" id="KW-0328">Glycosyltransferase</keyword>
<evidence type="ECO:0000256" key="8">
    <source>
        <dbReference type="ARBA" id="ARBA00022490"/>
    </source>
</evidence>
<evidence type="ECO:0000256" key="11">
    <source>
        <dbReference type="ARBA" id="ARBA00022726"/>
    </source>
</evidence>
<evidence type="ECO:0000313" key="14">
    <source>
        <dbReference type="EMBL" id="GGJ06058.1"/>
    </source>
</evidence>
<dbReference type="GO" id="GO:0016208">
    <property type="term" value="F:AMP binding"/>
    <property type="evidence" value="ECO:0007669"/>
    <property type="project" value="TreeGrafter"/>
</dbReference>
<dbReference type="Pfam" id="PF00156">
    <property type="entry name" value="Pribosyltran"/>
    <property type="match status" value="1"/>
</dbReference>
<dbReference type="GO" id="GO:0006168">
    <property type="term" value="P:adenine salvage"/>
    <property type="evidence" value="ECO:0007669"/>
    <property type="project" value="InterPro"/>
</dbReference>
<dbReference type="PANTHER" id="PTHR32315:SF3">
    <property type="entry name" value="ADENINE PHOSPHORIBOSYLTRANSFERASE"/>
    <property type="match status" value="1"/>
</dbReference>
<keyword evidence="15" id="KW-1185">Reference proteome</keyword>
<sequence>MDFASKIRSIPDFPQPGILFRDITPLLADGQAYRMAIQELAAFARSLGTEAVIGPEARGYVVGAPLAYELGVGFVPVRKPGKLPGRTVAVDYQLEYGFGRLEVHADAIRAGTKVLVADDLLATGGTISATVELVRRLGGEVVGAAFLIELTELAGRQRLPGMKIKTLIQF</sequence>
<dbReference type="NCBIfam" id="NF002633">
    <property type="entry name" value="PRK02304.1-2"/>
    <property type="match status" value="1"/>
</dbReference>
<evidence type="ECO:0000256" key="6">
    <source>
        <dbReference type="ARBA" id="ARBA00011738"/>
    </source>
</evidence>
<proteinExistence type="inferred from homology"/>
<dbReference type="NCBIfam" id="TIGR01090">
    <property type="entry name" value="apt"/>
    <property type="match status" value="1"/>
</dbReference>
<dbReference type="Proteomes" id="UP000637695">
    <property type="component" value="Unassembled WGS sequence"/>
</dbReference>
<comment type="similarity">
    <text evidence="5 12">Belongs to the purine/pyrimidine phosphoribosyltransferase family.</text>
</comment>
<comment type="subcellular location">
    <subcellularLocation>
        <location evidence="3 12">Cytoplasm</location>
    </subcellularLocation>
</comment>
<keyword evidence="10 12" id="KW-0808">Transferase</keyword>
<evidence type="ECO:0000256" key="1">
    <source>
        <dbReference type="ARBA" id="ARBA00000868"/>
    </source>
</evidence>
<comment type="catalytic activity">
    <reaction evidence="1 12">
        <text>AMP + diphosphate = 5-phospho-alpha-D-ribose 1-diphosphate + adenine</text>
        <dbReference type="Rhea" id="RHEA:16609"/>
        <dbReference type="ChEBI" id="CHEBI:16708"/>
        <dbReference type="ChEBI" id="CHEBI:33019"/>
        <dbReference type="ChEBI" id="CHEBI:58017"/>
        <dbReference type="ChEBI" id="CHEBI:456215"/>
        <dbReference type="EC" id="2.4.2.7"/>
    </reaction>
</comment>
<evidence type="ECO:0000259" key="13">
    <source>
        <dbReference type="Pfam" id="PF00156"/>
    </source>
</evidence>
<dbReference type="SUPFAM" id="SSF53271">
    <property type="entry name" value="PRTase-like"/>
    <property type="match status" value="1"/>
</dbReference>
<evidence type="ECO:0000256" key="10">
    <source>
        <dbReference type="ARBA" id="ARBA00022679"/>
    </source>
</evidence>
<dbReference type="GO" id="GO:0003999">
    <property type="term" value="F:adenine phosphoribosyltransferase activity"/>
    <property type="evidence" value="ECO:0007669"/>
    <property type="project" value="UniProtKB-UniRule"/>
</dbReference>
<organism evidence="14 15">
    <name type="scientific">Alicyclobacillus cellulosilyticus</name>
    <dbReference type="NCBI Taxonomy" id="1003997"/>
    <lineage>
        <taxon>Bacteria</taxon>
        <taxon>Bacillati</taxon>
        <taxon>Bacillota</taxon>
        <taxon>Bacilli</taxon>
        <taxon>Bacillales</taxon>
        <taxon>Alicyclobacillaceae</taxon>
        <taxon>Alicyclobacillus</taxon>
    </lineage>
</organism>
<dbReference type="EMBL" id="BMOY01000019">
    <property type="protein sequence ID" value="GGJ06058.1"/>
    <property type="molecule type" value="Genomic_DNA"/>
</dbReference>
<comment type="function">
    <text evidence="2 12">Catalyzes a salvage reaction resulting in the formation of AMP, that is energically less costly than de novo synthesis.</text>
</comment>
<dbReference type="CDD" id="cd06223">
    <property type="entry name" value="PRTases_typeI"/>
    <property type="match status" value="1"/>
</dbReference>
<comment type="pathway">
    <text evidence="4 12">Purine metabolism; AMP biosynthesis via salvage pathway; AMP from adenine: step 1/1.</text>
</comment>
<dbReference type="RefSeq" id="WP_188882033.1">
    <property type="nucleotide sequence ID" value="NZ_BMOY01000019.1"/>
</dbReference>
<evidence type="ECO:0000256" key="12">
    <source>
        <dbReference type="HAMAP-Rule" id="MF_00004"/>
    </source>
</evidence>
<feature type="domain" description="Phosphoribosyltransferase" evidence="13">
    <location>
        <begin position="29"/>
        <end position="149"/>
    </location>
</feature>
<evidence type="ECO:0000256" key="7">
    <source>
        <dbReference type="ARBA" id="ARBA00011893"/>
    </source>
</evidence>
<dbReference type="InterPro" id="IPR050054">
    <property type="entry name" value="UPRTase/APRTase"/>
</dbReference>
<evidence type="ECO:0000313" key="15">
    <source>
        <dbReference type="Proteomes" id="UP000637695"/>
    </source>
</evidence>
<dbReference type="GO" id="GO:0006166">
    <property type="term" value="P:purine ribonucleoside salvage"/>
    <property type="evidence" value="ECO:0007669"/>
    <property type="project" value="UniProtKB-UniRule"/>
</dbReference>
<name>A0A917KBW1_9BACL</name>
<dbReference type="AlphaFoldDB" id="A0A917KBW1"/>
<dbReference type="PANTHER" id="PTHR32315">
    <property type="entry name" value="ADENINE PHOSPHORIBOSYLTRANSFERASE"/>
    <property type="match status" value="1"/>
</dbReference>
<protein>
    <recommendedName>
        <fullName evidence="7 12">Adenine phosphoribosyltransferase</fullName>
        <shortName evidence="12">APRT</shortName>
        <ecNumber evidence="7 12">2.4.2.7</ecNumber>
    </recommendedName>
</protein>
<keyword evidence="8 12" id="KW-0963">Cytoplasm</keyword>
<gene>
    <name evidence="12 14" type="primary">apt</name>
    <name evidence="14" type="ORF">GCM10010885_14040</name>
</gene>
<dbReference type="GO" id="GO:0044209">
    <property type="term" value="P:AMP salvage"/>
    <property type="evidence" value="ECO:0007669"/>
    <property type="project" value="UniProtKB-UniRule"/>
</dbReference>
<dbReference type="NCBIfam" id="NF002634">
    <property type="entry name" value="PRK02304.1-3"/>
    <property type="match status" value="1"/>
</dbReference>
<keyword evidence="11 12" id="KW-0660">Purine salvage</keyword>
<evidence type="ECO:0000256" key="4">
    <source>
        <dbReference type="ARBA" id="ARBA00004659"/>
    </source>
</evidence>
<dbReference type="NCBIfam" id="NF002636">
    <property type="entry name" value="PRK02304.1-5"/>
    <property type="match status" value="1"/>
</dbReference>
<reference evidence="14" key="2">
    <citation type="submission" date="2020-09" db="EMBL/GenBank/DDBJ databases">
        <authorList>
            <person name="Sun Q."/>
            <person name="Ohkuma M."/>
        </authorList>
    </citation>
    <scope>NUCLEOTIDE SEQUENCE</scope>
    <source>
        <strain evidence="14">JCM 18487</strain>
    </source>
</reference>
<evidence type="ECO:0000256" key="3">
    <source>
        <dbReference type="ARBA" id="ARBA00004496"/>
    </source>
</evidence>
<dbReference type="InterPro" id="IPR000836">
    <property type="entry name" value="PRTase_dom"/>
</dbReference>
<dbReference type="EC" id="2.4.2.7" evidence="7 12"/>
<comment type="subunit">
    <text evidence="6 12">Homodimer.</text>
</comment>